<feature type="region of interest" description="Disordered" evidence="1">
    <location>
        <begin position="159"/>
        <end position="178"/>
    </location>
</feature>
<evidence type="ECO:0000313" key="3">
    <source>
        <dbReference type="Proteomes" id="UP000235388"/>
    </source>
</evidence>
<evidence type="ECO:0000256" key="1">
    <source>
        <dbReference type="SAM" id="MobiDB-lite"/>
    </source>
</evidence>
<sequence length="219" mass="24152">MPPPHLHTQKLNYMAIWHHLHLQQTLQGRIYIRAPRQAFTQPPRWEPWNDNQIPPVLFLELFRMSINDFTWLGHGATYVTIAHVFSIGKETADKASGRFVIAVLKTFRKRAIDPSGALPALGERYQPVEQVASLDRSLGSLAEQACSTSVPVERACLTGGTGQTGNARPAHWSNTPVRPVGRVTGRARPPAQPAGTAQPELVEHRSDCHVQAVHAGSVT</sequence>
<evidence type="ECO:0000313" key="2">
    <source>
        <dbReference type="EMBL" id="PLW21904.1"/>
    </source>
</evidence>
<name>A0A2N5T8S4_9BASI</name>
<dbReference type="AlphaFoldDB" id="A0A2N5T8S4"/>
<comment type="caution">
    <text evidence="2">The sequence shown here is derived from an EMBL/GenBank/DDBJ whole genome shotgun (WGS) entry which is preliminary data.</text>
</comment>
<accession>A0A2N5T8S4</accession>
<dbReference type="Proteomes" id="UP000235388">
    <property type="component" value="Unassembled WGS sequence"/>
</dbReference>
<organism evidence="2 3">
    <name type="scientific">Puccinia coronata f. sp. avenae</name>
    <dbReference type="NCBI Taxonomy" id="200324"/>
    <lineage>
        <taxon>Eukaryota</taxon>
        <taxon>Fungi</taxon>
        <taxon>Dikarya</taxon>
        <taxon>Basidiomycota</taxon>
        <taxon>Pucciniomycotina</taxon>
        <taxon>Pucciniomycetes</taxon>
        <taxon>Pucciniales</taxon>
        <taxon>Pucciniaceae</taxon>
        <taxon>Puccinia</taxon>
    </lineage>
</organism>
<proteinExistence type="predicted"/>
<dbReference type="OrthoDB" id="2505821at2759"/>
<reference evidence="2 3" key="1">
    <citation type="submission" date="2017-11" db="EMBL/GenBank/DDBJ databases">
        <title>De novo assembly and phasing of dikaryotic genomes from two isolates of Puccinia coronata f. sp. avenae, the causal agent of oat crown rust.</title>
        <authorList>
            <person name="Miller M.E."/>
            <person name="Zhang Y."/>
            <person name="Omidvar V."/>
            <person name="Sperschneider J."/>
            <person name="Schwessinger B."/>
            <person name="Raley C."/>
            <person name="Palmer J.M."/>
            <person name="Garnica D."/>
            <person name="Upadhyaya N."/>
            <person name="Rathjen J."/>
            <person name="Taylor J.M."/>
            <person name="Park R.F."/>
            <person name="Dodds P.N."/>
            <person name="Hirsch C.D."/>
            <person name="Kianian S.F."/>
            <person name="Figueroa M."/>
        </authorList>
    </citation>
    <scope>NUCLEOTIDE SEQUENCE [LARGE SCALE GENOMIC DNA]</scope>
    <source>
        <strain evidence="2">12NC29</strain>
    </source>
</reference>
<gene>
    <name evidence="2" type="ORF">PCANC_03366</name>
</gene>
<protein>
    <submittedName>
        <fullName evidence="2">Uncharacterized protein</fullName>
    </submittedName>
</protein>
<dbReference type="EMBL" id="PGCJ01000779">
    <property type="protein sequence ID" value="PLW21904.1"/>
    <property type="molecule type" value="Genomic_DNA"/>
</dbReference>
<keyword evidence="3" id="KW-1185">Reference proteome</keyword>